<dbReference type="InterPro" id="IPR025246">
    <property type="entry name" value="IS30-like_HTH"/>
</dbReference>
<dbReference type="EMBL" id="JAUSTO010000018">
    <property type="protein sequence ID" value="MDQ0153378.1"/>
    <property type="molecule type" value="Genomic_DNA"/>
</dbReference>
<dbReference type="InterPro" id="IPR051917">
    <property type="entry name" value="Transposase-Integrase"/>
</dbReference>
<evidence type="ECO:0000259" key="1">
    <source>
        <dbReference type="Pfam" id="PF13936"/>
    </source>
</evidence>
<name>A0AAE3VC72_9FIRM</name>
<sequence>MAQKEYTTKRRYHHLTREKRAQIEILLQLKLSKSQIAREVGIARSTLYNELARGSVKQLGRELKPYIRYFGDTGQSVYEKRRKNSHTPKKLIKAGAFVRFAVKQVLIEKLSPDTICGSAKRNGDFQETVCTKTLYNYVQQGLLKVRNIDLVLCQEKVQVKNDLAPM</sequence>
<evidence type="ECO:0000313" key="3">
    <source>
        <dbReference type="Proteomes" id="UP001241537"/>
    </source>
</evidence>
<dbReference type="Pfam" id="PF13936">
    <property type="entry name" value="HTH_38"/>
    <property type="match status" value="1"/>
</dbReference>
<dbReference type="PANTHER" id="PTHR10948:SF23">
    <property type="entry name" value="TRANSPOSASE INSI FOR INSERTION SEQUENCE ELEMENT IS30A-RELATED"/>
    <property type="match status" value="1"/>
</dbReference>
<gene>
    <name evidence="2" type="ORF">J2S20_002098</name>
</gene>
<dbReference type="Gene3D" id="1.10.10.60">
    <property type="entry name" value="Homeodomain-like"/>
    <property type="match status" value="1"/>
</dbReference>
<organism evidence="2 3">
    <name type="scientific">Moryella indoligenes</name>
    <dbReference type="NCBI Taxonomy" id="371674"/>
    <lineage>
        <taxon>Bacteria</taxon>
        <taxon>Bacillati</taxon>
        <taxon>Bacillota</taxon>
        <taxon>Clostridia</taxon>
        <taxon>Lachnospirales</taxon>
        <taxon>Lachnospiraceae</taxon>
        <taxon>Moryella</taxon>
    </lineage>
</organism>
<dbReference type="AlphaFoldDB" id="A0AAE3VC72"/>
<comment type="caution">
    <text evidence="2">The sequence shown here is derived from an EMBL/GenBank/DDBJ whole genome shotgun (WGS) entry which is preliminary data.</text>
</comment>
<dbReference type="PANTHER" id="PTHR10948">
    <property type="entry name" value="TRANSPOSASE"/>
    <property type="match status" value="1"/>
</dbReference>
<feature type="domain" description="Transposase IS30-like HTH" evidence="1">
    <location>
        <begin position="11"/>
        <end position="54"/>
    </location>
</feature>
<dbReference type="GO" id="GO:0032196">
    <property type="term" value="P:transposition"/>
    <property type="evidence" value="ECO:0007669"/>
    <property type="project" value="TreeGrafter"/>
</dbReference>
<dbReference type="GO" id="GO:0004803">
    <property type="term" value="F:transposase activity"/>
    <property type="evidence" value="ECO:0007669"/>
    <property type="project" value="TreeGrafter"/>
</dbReference>
<keyword evidence="3" id="KW-1185">Reference proteome</keyword>
<dbReference type="GO" id="GO:0005829">
    <property type="term" value="C:cytosol"/>
    <property type="evidence" value="ECO:0007669"/>
    <property type="project" value="TreeGrafter"/>
</dbReference>
<proteinExistence type="predicted"/>
<dbReference type="RefSeq" id="WP_307255332.1">
    <property type="nucleotide sequence ID" value="NZ_JAUSTO010000018.1"/>
</dbReference>
<evidence type="ECO:0000313" key="2">
    <source>
        <dbReference type="EMBL" id="MDQ0153378.1"/>
    </source>
</evidence>
<accession>A0AAE3VC72</accession>
<dbReference type="Proteomes" id="UP001241537">
    <property type="component" value="Unassembled WGS sequence"/>
</dbReference>
<reference evidence="2" key="1">
    <citation type="submission" date="2023-07" db="EMBL/GenBank/DDBJ databases">
        <title>Genomic Encyclopedia of Type Strains, Phase IV (KMG-IV): sequencing the most valuable type-strain genomes for metagenomic binning, comparative biology and taxonomic classification.</title>
        <authorList>
            <person name="Goeker M."/>
        </authorList>
    </citation>
    <scope>NUCLEOTIDE SEQUENCE</scope>
    <source>
        <strain evidence="2">DSM 19659</strain>
    </source>
</reference>
<protein>
    <submittedName>
        <fullName evidence="2">IS30 family transposase</fullName>
    </submittedName>
</protein>